<accession>A0A5C8HTF8</accession>
<feature type="compositionally biased region" description="Polar residues" evidence="1">
    <location>
        <begin position="206"/>
        <end position="220"/>
    </location>
</feature>
<gene>
    <name evidence="2" type="ORF">FVP60_05010</name>
</gene>
<feature type="region of interest" description="Disordered" evidence="1">
    <location>
        <begin position="371"/>
        <end position="471"/>
    </location>
</feature>
<dbReference type="OrthoDB" id="5084093at2"/>
<evidence type="ECO:0000313" key="3">
    <source>
        <dbReference type="Proteomes" id="UP000321196"/>
    </source>
</evidence>
<evidence type="ECO:0000256" key="1">
    <source>
        <dbReference type="SAM" id="MobiDB-lite"/>
    </source>
</evidence>
<feature type="compositionally biased region" description="Polar residues" evidence="1">
    <location>
        <begin position="183"/>
        <end position="197"/>
    </location>
</feature>
<sequence>MSQAGYWEQKLKELSTWQADVRLTHNARITIALEQLSKALTNAMPDDLQGDVRVAADTAMDNVKLKASQLATKLTVVDTTVDLANTTRRTMAQNGMNTLDSYPAKMEWWQEAAVRGAVAGATITFGPLSWIASDYTADSINNYLANAREAEAQKQVKSISDAMDAVTFDSSREKRQDDDDSRTPNTPGAPPNQSSYDSIPGAGYNPMNNSFNGQLAQQPQIGIGGPIDNNNTLPPVGPPHPPIALPPTDPPTVISCGPWPKDPWDPTNPPVPPFTTFDPTNPPIGWTPDDPTGSGSTTWPRPTGPVGSFGPGTGFGGAGGIGGGGGAALVGGAGGGVALGGAKLMAGTRTGAGLAGNLGGSTGMMGGTGTAGGAAGRGGAAAASAGRSGGMMGSSGAAGGASNGSGTKGGAGRSGSGMMGGSGQGGSSDNKKRRNGMGGIVAPSLDGDDEVGARSRAAEAGGRARIEDLGE</sequence>
<comment type="caution">
    <text evidence="2">The sequence shown here is derived from an EMBL/GenBank/DDBJ whole genome shotgun (WGS) entry which is preliminary data.</text>
</comment>
<protein>
    <submittedName>
        <fullName evidence="2">Uncharacterized protein</fullName>
    </submittedName>
</protein>
<dbReference type="EMBL" id="VRSW01000001">
    <property type="protein sequence ID" value="TXK06321.1"/>
    <property type="molecule type" value="Genomic_DNA"/>
</dbReference>
<name>A0A5C8HTF8_9MICO</name>
<keyword evidence="3" id="KW-1185">Reference proteome</keyword>
<dbReference type="RefSeq" id="WP_147825126.1">
    <property type="nucleotide sequence ID" value="NZ_BAAARG010000001.1"/>
</dbReference>
<feature type="compositionally biased region" description="Basic and acidic residues" evidence="1">
    <location>
        <begin position="451"/>
        <end position="471"/>
    </location>
</feature>
<evidence type="ECO:0000313" key="2">
    <source>
        <dbReference type="EMBL" id="TXK06321.1"/>
    </source>
</evidence>
<reference evidence="2 3" key="1">
    <citation type="submission" date="2019-08" db="EMBL/GenBank/DDBJ databases">
        <authorList>
            <person name="Dong K."/>
        </authorList>
    </citation>
    <scope>NUCLEOTIDE SEQUENCE [LARGE SCALE GENOMIC DNA]</scope>
    <source>
        <strain evidence="2 3">M4-8</strain>
    </source>
</reference>
<proteinExistence type="predicted"/>
<dbReference type="AlphaFoldDB" id="A0A5C8HTF8"/>
<organism evidence="2 3">
    <name type="scientific">Microbacterium mitrae</name>
    <dbReference type="NCBI Taxonomy" id="664640"/>
    <lineage>
        <taxon>Bacteria</taxon>
        <taxon>Bacillati</taxon>
        <taxon>Actinomycetota</taxon>
        <taxon>Actinomycetes</taxon>
        <taxon>Micrococcales</taxon>
        <taxon>Microbacteriaceae</taxon>
        <taxon>Microbacterium</taxon>
    </lineage>
</organism>
<feature type="compositionally biased region" description="Gly residues" evidence="1">
    <location>
        <begin position="387"/>
        <end position="426"/>
    </location>
</feature>
<feature type="region of interest" description="Disordered" evidence="1">
    <location>
        <begin position="165"/>
        <end position="232"/>
    </location>
</feature>
<dbReference type="Proteomes" id="UP000321196">
    <property type="component" value="Unassembled WGS sequence"/>
</dbReference>